<name>A0AAD5R9Y0_PARTN</name>
<dbReference type="AlphaFoldDB" id="A0AAD5R9Y0"/>
<dbReference type="Proteomes" id="UP001196413">
    <property type="component" value="Unassembled WGS sequence"/>
</dbReference>
<evidence type="ECO:0000313" key="2">
    <source>
        <dbReference type="Proteomes" id="UP001196413"/>
    </source>
</evidence>
<organism evidence="1 2">
    <name type="scientific">Parelaphostrongylus tenuis</name>
    <name type="common">Meningeal worm</name>
    <dbReference type="NCBI Taxonomy" id="148309"/>
    <lineage>
        <taxon>Eukaryota</taxon>
        <taxon>Metazoa</taxon>
        <taxon>Ecdysozoa</taxon>
        <taxon>Nematoda</taxon>
        <taxon>Chromadorea</taxon>
        <taxon>Rhabditida</taxon>
        <taxon>Rhabditina</taxon>
        <taxon>Rhabditomorpha</taxon>
        <taxon>Strongyloidea</taxon>
        <taxon>Metastrongylidae</taxon>
        <taxon>Parelaphostrongylus</taxon>
    </lineage>
</organism>
<protein>
    <submittedName>
        <fullName evidence="1">Uncharacterized protein</fullName>
    </submittedName>
</protein>
<reference evidence="1" key="1">
    <citation type="submission" date="2021-06" db="EMBL/GenBank/DDBJ databases">
        <title>Parelaphostrongylus tenuis whole genome reference sequence.</title>
        <authorList>
            <person name="Garwood T.J."/>
            <person name="Larsen P.A."/>
            <person name="Fountain-Jones N.M."/>
            <person name="Garbe J.R."/>
            <person name="Macchietto M.G."/>
            <person name="Kania S.A."/>
            <person name="Gerhold R.W."/>
            <person name="Richards J.E."/>
            <person name="Wolf T.M."/>
        </authorList>
    </citation>
    <scope>NUCLEOTIDE SEQUENCE</scope>
    <source>
        <strain evidence="1">MNPRO001-30</strain>
        <tissue evidence="1">Meninges</tissue>
    </source>
</reference>
<keyword evidence="2" id="KW-1185">Reference proteome</keyword>
<comment type="caution">
    <text evidence="1">The sequence shown here is derived from an EMBL/GenBank/DDBJ whole genome shotgun (WGS) entry which is preliminary data.</text>
</comment>
<proteinExistence type="predicted"/>
<evidence type="ECO:0000313" key="1">
    <source>
        <dbReference type="EMBL" id="KAJ1372135.1"/>
    </source>
</evidence>
<sequence>MLRRTVPCELFSDALCVDKRFVWSGYIVTKKAIYTVTYISNKLTTICDAT</sequence>
<dbReference type="EMBL" id="JAHQIW010007096">
    <property type="protein sequence ID" value="KAJ1372135.1"/>
    <property type="molecule type" value="Genomic_DNA"/>
</dbReference>
<accession>A0AAD5R9Y0</accession>
<gene>
    <name evidence="1" type="ORF">KIN20_034212</name>
</gene>